<accession>M2ZIX5</accession>
<dbReference type="InterPro" id="IPR012337">
    <property type="entry name" value="RNaseH-like_sf"/>
</dbReference>
<evidence type="ECO:0000313" key="3">
    <source>
        <dbReference type="Proteomes" id="UP000011731"/>
    </source>
</evidence>
<dbReference type="Proteomes" id="UP000011731">
    <property type="component" value="Unassembled WGS sequence"/>
</dbReference>
<feature type="domain" description="Integrase catalytic" evidence="1">
    <location>
        <begin position="7"/>
        <end position="61"/>
    </location>
</feature>
<reference evidence="2 3" key="1">
    <citation type="journal article" date="2013" name="Genome Announc.">
        <title>Draft Genome Sequence of Rhodococcus ruber Strain BKS 20-38.</title>
        <authorList>
            <person name="Bala M."/>
            <person name="Kumar S."/>
            <person name="Raghava G.P."/>
            <person name="Mayilraj S."/>
        </authorList>
    </citation>
    <scope>NUCLEOTIDE SEQUENCE [LARGE SCALE GENOMIC DNA]</scope>
    <source>
        <strain evidence="2 3">BKS 20-38</strain>
    </source>
</reference>
<proteinExistence type="predicted"/>
<evidence type="ECO:0000313" key="2">
    <source>
        <dbReference type="EMBL" id="EME67247.1"/>
    </source>
</evidence>
<name>M2ZIX5_9NOCA</name>
<protein>
    <submittedName>
        <fullName evidence="2">Transposase</fullName>
    </submittedName>
</protein>
<dbReference type="PATRIC" id="fig|1278076.4.peg.203"/>
<dbReference type="EMBL" id="AOEX01000012">
    <property type="protein sequence ID" value="EME67247.1"/>
    <property type="molecule type" value="Genomic_DNA"/>
</dbReference>
<comment type="caution">
    <text evidence="2">The sequence shown here is derived from an EMBL/GenBank/DDBJ whole genome shotgun (WGS) entry which is preliminary data.</text>
</comment>
<dbReference type="GO" id="GO:0015074">
    <property type="term" value="P:DNA integration"/>
    <property type="evidence" value="ECO:0007669"/>
    <property type="project" value="InterPro"/>
</dbReference>
<dbReference type="InterPro" id="IPR001584">
    <property type="entry name" value="Integrase_cat-core"/>
</dbReference>
<gene>
    <name evidence="2" type="ORF">G352_01012</name>
</gene>
<keyword evidence="3" id="KW-1185">Reference proteome</keyword>
<organism evidence="2 3">
    <name type="scientific">Rhodococcus ruber BKS 20-38</name>
    <dbReference type="NCBI Taxonomy" id="1278076"/>
    <lineage>
        <taxon>Bacteria</taxon>
        <taxon>Bacillati</taxon>
        <taxon>Actinomycetota</taxon>
        <taxon>Actinomycetes</taxon>
        <taxon>Mycobacteriales</taxon>
        <taxon>Nocardiaceae</taxon>
        <taxon>Rhodococcus</taxon>
    </lineage>
</organism>
<sequence length="151" mass="16496">MFRELGVPRSRGAAGTCADNAAAESLNATLKRETLPGREHWDSAGEARVAVVRWTTGYNTSKEAFHPRSDLSEGVRAAIGCADHRRMGLDVHIFGEPPIVWHILATGVPLPDLGTGYLDRRIDPAKETRRFLARLHALGHLVAIEPTQPEA</sequence>
<dbReference type="Pfam" id="PF13683">
    <property type="entry name" value="rve_3"/>
    <property type="match status" value="1"/>
</dbReference>
<dbReference type="SUPFAM" id="SSF53098">
    <property type="entry name" value="Ribonuclease H-like"/>
    <property type="match status" value="1"/>
</dbReference>
<evidence type="ECO:0000259" key="1">
    <source>
        <dbReference type="Pfam" id="PF13683"/>
    </source>
</evidence>
<dbReference type="AlphaFoldDB" id="M2ZIX5"/>